<dbReference type="Pfam" id="PF14322">
    <property type="entry name" value="SusD-like_3"/>
    <property type="match status" value="1"/>
</dbReference>
<evidence type="ECO:0000256" key="3">
    <source>
        <dbReference type="ARBA" id="ARBA00022729"/>
    </source>
</evidence>
<evidence type="ECO:0000313" key="10">
    <source>
        <dbReference type="Proteomes" id="UP000092651"/>
    </source>
</evidence>
<dbReference type="Pfam" id="PF07980">
    <property type="entry name" value="SusD_RagB"/>
    <property type="match status" value="1"/>
</dbReference>
<keyword evidence="10" id="KW-1185">Reference proteome</keyword>
<protein>
    <submittedName>
        <fullName evidence="9">Glycan metabolism protein RagB</fullName>
    </submittedName>
</protein>
<dbReference type="SUPFAM" id="SSF48452">
    <property type="entry name" value="TPR-like"/>
    <property type="match status" value="1"/>
</dbReference>
<accession>A0A1B8ZBX1</accession>
<feature type="domain" description="SusD-like N-terminal" evidence="8">
    <location>
        <begin position="91"/>
        <end position="227"/>
    </location>
</feature>
<name>A0A1B8ZBX1_9FLAO</name>
<keyword evidence="3 6" id="KW-0732">Signal</keyword>
<keyword evidence="5" id="KW-0998">Cell outer membrane</keyword>
<dbReference type="InterPro" id="IPR012944">
    <property type="entry name" value="SusD_RagB_dom"/>
</dbReference>
<evidence type="ECO:0000256" key="6">
    <source>
        <dbReference type="SAM" id="SignalP"/>
    </source>
</evidence>
<evidence type="ECO:0000256" key="5">
    <source>
        <dbReference type="ARBA" id="ARBA00023237"/>
    </source>
</evidence>
<dbReference type="Proteomes" id="UP000092651">
    <property type="component" value="Unassembled WGS sequence"/>
</dbReference>
<gene>
    <name evidence="9" type="ORF">BBI01_18000</name>
</gene>
<comment type="caution">
    <text evidence="9">The sequence shown here is derived from an EMBL/GenBank/DDBJ whole genome shotgun (WGS) entry which is preliminary data.</text>
</comment>
<feature type="domain" description="RagB/SusD" evidence="7">
    <location>
        <begin position="306"/>
        <end position="419"/>
    </location>
</feature>
<dbReference type="GO" id="GO:0009279">
    <property type="term" value="C:cell outer membrane"/>
    <property type="evidence" value="ECO:0007669"/>
    <property type="project" value="UniProtKB-SubCell"/>
</dbReference>
<dbReference type="AlphaFoldDB" id="A0A1B8ZBX1"/>
<evidence type="ECO:0000256" key="1">
    <source>
        <dbReference type="ARBA" id="ARBA00004442"/>
    </source>
</evidence>
<dbReference type="InterPro" id="IPR033985">
    <property type="entry name" value="SusD-like_N"/>
</dbReference>
<dbReference type="Gene3D" id="1.25.40.390">
    <property type="match status" value="1"/>
</dbReference>
<sequence length="460" mass="51690">MKTIYLKYKLFLMSGLLLVVSSCENLVEVDIPSNQISTQLVFQDVQTANAALAGLYAGLWEDSPVAGGARGSGALLGIYTDDLESYASSVVNAEYDLYQNMQIDDNVAVYAYWTSAYQKVYQANTILEGMASTTSISGAEKQRIKGEALFIRSLVLFYLQQTFGNIPYPISTDYEINRNISKITAAAALQRLEDDLKEAIPLLSDQYRESERIVVNRKAAEFLLAKILMSENKWNDAEILLRGIVTSPLYQFESDLSKVFLKSGKHILFQLKPKNAVDPTKEATLYYFANAAPSVYSLSLELVNSFTSGDLRKSQWITPVSFNQTTKYRSSKYKVISNNSTEYSIVFRLEEVYLLLAEALAQQNKLTETLPFINATRQRAGLVGLSGTITKETLLAEILSENRKEFFAEMGLRFMTLKRRGLLGTLILVKPNFKSYHASWPIPQKELLLNNNLNPQNEGY</sequence>
<keyword evidence="4" id="KW-0472">Membrane</keyword>
<feature type="signal peptide" evidence="6">
    <location>
        <begin position="1"/>
        <end position="25"/>
    </location>
</feature>
<proteinExistence type="inferred from homology"/>
<dbReference type="InterPro" id="IPR011990">
    <property type="entry name" value="TPR-like_helical_dom_sf"/>
</dbReference>
<evidence type="ECO:0000259" key="8">
    <source>
        <dbReference type="Pfam" id="PF14322"/>
    </source>
</evidence>
<dbReference type="PROSITE" id="PS51257">
    <property type="entry name" value="PROKAR_LIPOPROTEIN"/>
    <property type="match status" value="1"/>
</dbReference>
<evidence type="ECO:0000259" key="7">
    <source>
        <dbReference type="Pfam" id="PF07980"/>
    </source>
</evidence>
<evidence type="ECO:0000313" key="9">
    <source>
        <dbReference type="EMBL" id="OCA69103.1"/>
    </source>
</evidence>
<organism evidence="9 10">
    <name type="scientific">Chryseobacterium artocarpi</name>
    <dbReference type="NCBI Taxonomy" id="1414727"/>
    <lineage>
        <taxon>Bacteria</taxon>
        <taxon>Pseudomonadati</taxon>
        <taxon>Bacteroidota</taxon>
        <taxon>Flavobacteriia</taxon>
        <taxon>Flavobacteriales</taxon>
        <taxon>Weeksellaceae</taxon>
        <taxon>Chryseobacterium group</taxon>
        <taxon>Chryseobacterium</taxon>
    </lineage>
</organism>
<evidence type="ECO:0000256" key="4">
    <source>
        <dbReference type="ARBA" id="ARBA00023136"/>
    </source>
</evidence>
<dbReference type="OrthoDB" id="621570at2"/>
<reference evidence="9 10" key="1">
    <citation type="submission" date="2016-07" db="EMBL/GenBank/DDBJ databases">
        <authorList>
            <person name="Jeong J.-J."/>
            <person name="Kim D.W."/>
            <person name="Sang M.K."/>
            <person name="Choi I.-G."/>
            <person name="Kim K.D."/>
        </authorList>
    </citation>
    <scope>NUCLEOTIDE SEQUENCE [LARGE SCALE GENOMIC DNA]</scope>
    <source>
        <strain evidence="9 10">UTM-3</strain>
    </source>
</reference>
<evidence type="ECO:0000256" key="2">
    <source>
        <dbReference type="ARBA" id="ARBA00006275"/>
    </source>
</evidence>
<comment type="subcellular location">
    <subcellularLocation>
        <location evidence="1">Cell outer membrane</location>
    </subcellularLocation>
</comment>
<dbReference type="EMBL" id="MAYH01000048">
    <property type="protein sequence ID" value="OCA69103.1"/>
    <property type="molecule type" value="Genomic_DNA"/>
</dbReference>
<dbReference type="CDD" id="cd08977">
    <property type="entry name" value="SusD"/>
    <property type="match status" value="1"/>
</dbReference>
<comment type="similarity">
    <text evidence="2">Belongs to the SusD family.</text>
</comment>
<feature type="chain" id="PRO_5008620403" evidence="6">
    <location>
        <begin position="26"/>
        <end position="460"/>
    </location>
</feature>